<evidence type="ECO:0000313" key="9">
    <source>
        <dbReference type="Proteomes" id="UP000183832"/>
    </source>
</evidence>
<dbReference type="GO" id="GO:0032958">
    <property type="term" value="P:inositol phosphate biosynthetic process"/>
    <property type="evidence" value="ECO:0007669"/>
    <property type="project" value="InterPro"/>
</dbReference>
<keyword evidence="5" id="KW-0067">ATP-binding</keyword>
<sequence length="533" mass="60972">MFMPAPTISTVTTTTRSIPTLTIYEDFDKIIAKEVCFTDTGEKKIVKLLHFPNITPTEQRRLLMSASDSGSGSADEREKVSSSIDMAAHKPPRKKSSTKRSLDMQRKISLSKLRDEKKEKDSNNHSTSSQSADSTTPSSSPSINCHSAPLKMRNHRSNGARNGRISDGYDQYLKQYLLQVPMPKDYGEPSSDDLSSEWDSDGIPDTKHNEPNKESKSVIGWRKLRNIVQWTPFFQTSKNKQKYPWVQLAGHQGNFKAGTEGTVLKKMTPKEEICFQKLMEDVLRPYVPEFRGVVNGDDEDESQYIQLQDLLSDFNKPCCVMDCKIGVRTYLEEELLKAKEKQKLRKDMYEKMIQIDPNAPTEEEHKAKGVTKPRYMVWRETISSTANLGFRIEGIKKDDLKSKDFKTIKSRDEVKEMFKEFCNGYPHALPKYIQRLKAIRATLEHSEFFKSHEIIGSSLLFLHDRKHASCWLIDFAKTGTLPENKKITHSKCWEVGNHEDGYLIGLNNIIEIFGAVKDELEKENFESNSDSSE</sequence>
<evidence type="ECO:0000256" key="6">
    <source>
        <dbReference type="RuleBase" id="RU363090"/>
    </source>
</evidence>
<protein>
    <recommendedName>
        <fullName evidence="6">Kinase</fullName>
        <ecNumber evidence="6">2.7.-.-</ecNumber>
    </recommendedName>
</protein>
<comment type="similarity">
    <text evidence="1 6">Belongs to the inositol phosphokinase (IPK) family.</text>
</comment>
<evidence type="ECO:0000313" key="8">
    <source>
        <dbReference type="EMBL" id="CRK90100.1"/>
    </source>
</evidence>
<dbReference type="EC" id="2.7.-.-" evidence="6"/>
<feature type="compositionally biased region" description="Basic and acidic residues" evidence="7">
    <location>
        <begin position="100"/>
        <end position="123"/>
    </location>
</feature>
<dbReference type="GO" id="GO:0046854">
    <property type="term" value="P:phosphatidylinositol phosphate biosynthetic process"/>
    <property type="evidence" value="ECO:0007669"/>
    <property type="project" value="TreeGrafter"/>
</dbReference>
<keyword evidence="9" id="KW-1185">Reference proteome</keyword>
<dbReference type="GO" id="GO:0005634">
    <property type="term" value="C:nucleus"/>
    <property type="evidence" value="ECO:0007669"/>
    <property type="project" value="TreeGrafter"/>
</dbReference>
<dbReference type="Pfam" id="PF03770">
    <property type="entry name" value="IPK"/>
    <property type="match status" value="1"/>
</dbReference>
<gene>
    <name evidence="8" type="ORF">CLUMA_CG003818</name>
</gene>
<evidence type="ECO:0000256" key="1">
    <source>
        <dbReference type="ARBA" id="ARBA00007374"/>
    </source>
</evidence>
<dbReference type="EMBL" id="CVRI01000016">
    <property type="protein sequence ID" value="CRK90100.1"/>
    <property type="molecule type" value="Genomic_DNA"/>
</dbReference>
<keyword evidence="2 6" id="KW-0808">Transferase</keyword>
<feature type="region of interest" description="Disordered" evidence="7">
    <location>
        <begin position="182"/>
        <end position="215"/>
    </location>
</feature>
<dbReference type="InterPro" id="IPR005522">
    <property type="entry name" value="IPK"/>
</dbReference>
<reference evidence="8 9" key="1">
    <citation type="submission" date="2015-04" db="EMBL/GenBank/DDBJ databases">
        <authorList>
            <person name="Syromyatnikov M.Y."/>
            <person name="Popov V.N."/>
        </authorList>
    </citation>
    <scope>NUCLEOTIDE SEQUENCE [LARGE SCALE GENOMIC DNA]</scope>
</reference>
<dbReference type="GO" id="GO:0005737">
    <property type="term" value="C:cytoplasm"/>
    <property type="evidence" value="ECO:0007669"/>
    <property type="project" value="TreeGrafter"/>
</dbReference>
<feature type="region of interest" description="Disordered" evidence="7">
    <location>
        <begin position="64"/>
        <end position="166"/>
    </location>
</feature>
<dbReference type="PANTHER" id="PTHR12400">
    <property type="entry name" value="INOSITOL POLYPHOSPHATE KINASE"/>
    <property type="match status" value="1"/>
</dbReference>
<evidence type="ECO:0000256" key="7">
    <source>
        <dbReference type="SAM" id="MobiDB-lite"/>
    </source>
</evidence>
<feature type="compositionally biased region" description="Low complexity" evidence="7">
    <location>
        <begin position="124"/>
        <end position="142"/>
    </location>
</feature>
<dbReference type="PANTHER" id="PTHR12400:SF97">
    <property type="entry name" value="KINASE"/>
    <property type="match status" value="1"/>
</dbReference>
<proteinExistence type="inferred from homology"/>
<evidence type="ECO:0000256" key="2">
    <source>
        <dbReference type="ARBA" id="ARBA00022679"/>
    </source>
</evidence>
<evidence type="ECO:0000256" key="4">
    <source>
        <dbReference type="ARBA" id="ARBA00022777"/>
    </source>
</evidence>
<organism evidence="8 9">
    <name type="scientific">Clunio marinus</name>
    <dbReference type="NCBI Taxonomy" id="568069"/>
    <lineage>
        <taxon>Eukaryota</taxon>
        <taxon>Metazoa</taxon>
        <taxon>Ecdysozoa</taxon>
        <taxon>Arthropoda</taxon>
        <taxon>Hexapoda</taxon>
        <taxon>Insecta</taxon>
        <taxon>Pterygota</taxon>
        <taxon>Neoptera</taxon>
        <taxon>Endopterygota</taxon>
        <taxon>Diptera</taxon>
        <taxon>Nematocera</taxon>
        <taxon>Chironomoidea</taxon>
        <taxon>Chironomidae</taxon>
        <taxon>Clunio</taxon>
    </lineage>
</organism>
<feature type="compositionally biased region" description="Basic and acidic residues" evidence="7">
    <location>
        <begin position="204"/>
        <end position="215"/>
    </location>
</feature>
<dbReference type="GO" id="GO:0005524">
    <property type="term" value="F:ATP binding"/>
    <property type="evidence" value="ECO:0007669"/>
    <property type="project" value="UniProtKB-KW"/>
</dbReference>
<dbReference type="AlphaFoldDB" id="A0A1J1HRT8"/>
<name>A0A1J1HRT8_9DIPT</name>
<dbReference type="GO" id="GO:0000828">
    <property type="term" value="F:inositol hexakisphosphate kinase activity"/>
    <property type="evidence" value="ECO:0007669"/>
    <property type="project" value="TreeGrafter"/>
</dbReference>
<dbReference type="FunFam" id="3.30.470.160:FF:000001">
    <property type="entry name" value="Kinase"/>
    <property type="match status" value="1"/>
</dbReference>
<dbReference type="OrthoDB" id="338650at2759"/>
<dbReference type="Gene3D" id="3.30.470.160">
    <property type="entry name" value="Inositol polyphosphate kinase"/>
    <property type="match status" value="1"/>
</dbReference>
<dbReference type="Proteomes" id="UP000183832">
    <property type="component" value="Unassembled WGS sequence"/>
</dbReference>
<feature type="compositionally biased region" description="Acidic residues" evidence="7">
    <location>
        <begin position="190"/>
        <end position="202"/>
    </location>
</feature>
<evidence type="ECO:0000256" key="3">
    <source>
        <dbReference type="ARBA" id="ARBA00022741"/>
    </source>
</evidence>
<evidence type="ECO:0000256" key="5">
    <source>
        <dbReference type="ARBA" id="ARBA00022840"/>
    </source>
</evidence>
<dbReference type="SUPFAM" id="SSF56104">
    <property type="entry name" value="SAICAR synthase-like"/>
    <property type="match status" value="1"/>
</dbReference>
<dbReference type="STRING" id="568069.A0A1J1HRT8"/>
<accession>A0A1J1HRT8</accession>
<dbReference type="InterPro" id="IPR038286">
    <property type="entry name" value="IPK_sf"/>
</dbReference>
<keyword evidence="3" id="KW-0547">Nucleotide-binding</keyword>
<keyword evidence="4 6" id="KW-0418">Kinase</keyword>